<evidence type="ECO:0000313" key="3">
    <source>
        <dbReference type="EMBL" id="QDQ26110.1"/>
    </source>
</evidence>
<dbReference type="NCBIfam" id="TIGR02595">
    <property type="entry name" value="PEP_CTERM"/>
    <property type="match status" value="1"/>
</dbReference>
<dbReference type="AlphaFoldDB" id="A0A516SD94"/>
<dbReference type="Pfam" id="PF07589">
    <property type="entry name" value="PEP-CTERM"/>
    <property type="match status" value="1"/>
</dbReference>
<name>A0A516SD94_9NEIS</name>
<feature type="chain" id="PRO_5022061003" evidence="1">
    <location>
        <begin position="27"/>
        <end position="244"/>
    </location>
</feature>
<keyword evidence="1" id="KW-0732">Signal</keyword>
<sequence>MNSTLLNRTLAWSTLIGAILAGPAQAATFVQLSGTTIDFFYDQDYWGVGNASVLGDSISFDVEDFSTTARVRNSTGSASSTLQDSTFPGLVAVAKTGYLLTGELAALVGGTYTLPAQGGFGQIQNYYDLHSGTFSGGSFISSGLVGYGYSYALQNSDGVAPSSGSFLPSSNAFYTGTGTQHTVGLATTLSSWSNQLGTGSSTANLQLATYTFGITPAPIPEPSQLAMLLAGLGLVALARRRRER</sequence>
<protein>
    <submittedName>
        <fullName evidence="3">PEP-CTERM sorting domain-containing protein</fullName>
    </submittedName>
</protein>
<reference evidence="4" key="1">
    <citation type="submission" date="2019-07" db="EMBL/GenBank/DDBJ databases">
        <title>Chitinimonas sp. nov., isolated from Ny-Alesund, arctica soil.</title>
        <authorList>
            <person name="Xu Q."/>
            <person name="Peng F."/>
        </authorList>
    </citation>
    <scope>NUCLEOTIDE SEQUENCE [LARGE SCALE GENOMIC DNA]</scope>
    <source>
        <strain evidence="4">R3-44</strain>
    </source>
</reference>
<evidence type="ECO:0000256" key="1">
    <source>
        <dbReference type="SAM" id="SignalP"/>
    </source>
</evidence>
<dbReference type="InterPro" id="IPR013424">
    <property type="entry name" value="Ice-binding_C"/>
</dbReference>
<gene>
    <name evidence="3" type="ORF">FNU76_06940</name>
</gene>
<organism evidence="3 4">
    <name type="scientific">Chitinimonas arctica</name>
    <dbReference type="NCBI Taxonomy" id="2594795"/>
    <lineage>
        <taxon>Bacteria</taxon>
        <taxon>Pseudomonadati</taxon>
        <taxon>Pseudomonadota</taxon>
        <taxon>Betaproteobacteria</taxon>
        <taxon>Neisseriales</taxon>
        <taxon>Chitinibacteraceae</taxon>
        <taxon>Chitinimonas</taxon>
    </lineage>
</organism>
<evidence type="ECO:0000259" key="2">
    <source>
        <dbReference type="Pfam" id="PF07589"/>
    </source>
</evidence>
<dbReference type="KEGG" id="cari:FNU76_06940"/>
<evidence type="ECO:0000313" key="4">
    <source>
        <dbReference type="Proteomes" id="UP000317550"/>
    </source>
</evidence>
<accession>A0A516SD94</accession>
<dbReference type="Proteomes" id="UP000317550">
    <property type="component" value="Chromosome"/>
</dbReference>
<proteinExistence type="predicted"/>
<dbReference type="RefSeq" id="WP_144277509.1">
    <property type="nucleotide sequence ID" value="NZ_CP041730.1"/>
</dbReference>
<dbReference type="OrthoDB" id="8775525at2"/>
<feature type="domain" description="Ice-binding protein C-terminal" evidence="2">
    <location>
        <begin position="218"/>
        <end position="242"/>
    </location>
</feature>
<keyword evidence="4" id="KW-1185">Reference proteome</keyword>
<dbReference type="EMBL" id="CP041730">
    <property type="protein sequence ID" value="QDQ26110.1"/>
    <property type="molecule type" value="Genomic_DNA"/>
</dbReference>
<feature type="signal peptide" evidence="1">
    <location>
        <begin position="1"/>
        <end position="26"/>
    </location>
</feature>